<dbReference type="InParanoid" id="W3WLL8"/>
<dbReference type="InterPro" id="IPR020846">
    <property type="entry name" value="MFS_dom"/>
</dbReference>
<dbReference type="RefSeq" id="XP_007840051.1">
    <property type="nucleotide sequence ID" value="XM_007841860.1"/>
</dbReference>
<evidence type="ECO:0000256" key="5">
    <source>
        <dbReference type="SAM" id="MobiDB-lite"/>
    </source>
</evidence>
<dbReference type="GO" id="GO:0022857">
    <property type="term" value="F:transmembrane transporter activity"/>
    <property type="evidence" value="ECO:0007669"/>
    <property type="project" value="InterPro"/>
</dbReference>
<feature type="transmembrane region" description="Helical" evidence="6">
    <location>
        <begin position="62"/>
        <end position="82"/>
    </location>
</feature>
<dbReference type="EMBL" id="KI912119">
    <property type="protein sequence ID" value="ETS74795.1"/>
    <property type="molecule type" value="Genomic_DNA"/>
</dbReference>
<evidence type="ECO:0000313" key="9">
    <source>
        <dbReference type="Proteomes" id="UP000030651"/>
    </source>
</evidence>
<feature type="transmembrane region" description="Helical" evidence="6">
    <location>
        <begin position="221"/>
        <end position="248"/>
    </location>
</feature>
<feature type="transmembrane region" description="Helical" evidence="6">
    <location>
        <begin position="295"/>
        <end position="314"/>
    </location>
</feature>
<gene>
    <name evidence="8" type="ORF">PFICI_13279</name>
</gene>
<keyword evidence="4 6" id="KW-0472">Membrane</keyword>
<feature type="region of interest" description="Disordered" evidence="5">
    <location>
        <begin position="1"/>
        <end position="23"/>
    </location>
</feature>
<dbReference type="Gene3D" id="1.20.1250.20">
    <property type="entry name" value="MFS general substrate transporter like domains"/>
    <property type="match status" value="1"/>
</dbReference>
<organism evidence="8 9">
    <name type="scientific">Pestalotiopsis fici (strain W106-1 / CGMCC3.15140)</name>
    <dbReference type="NCBI Taxonomy" id="1229662"/>
    <lineage>
        <taxon>Eukaryota</taxon>
        <taxon>Fungi</taxon>
        <taxon>Dikarya</taxon>
        <taxon>Ascomycota</taxon>
        <taxon>Pezizomycotina</taxon>
        <taxon>Sordariomycetes</taxon>
        <taxon>Xylariomycetidae</taxon>
        <taxon>Amphisphaeriales</taxon>
        <taxon>Sporocadaceae</taxon>
        <taxon>Pestalotiopsis</taxon>
    </lineage>
</organism>
<accession>W3WLL8</accession>
<dbReference type="PROSITE" id="PS50850">
    <property type="entry name" value="MFS"/>
    <property type="match status" value="1"/>
</dbReference>
<evidence type="ECO:0000313" key="8">
    <source>
        <dbReference type="EMBL" id="ETS74795.1"/>
    </source>
</evidence>
<comment type="subcellular location">
    <subcellularLocation>
        <location evidence="1">Membrane</location>
        <topology evidence="1">Multi-pass membrane protein</topology>
    </subcellularLocation>
</comment>
<feature type="transmembrane region" description="Helical" evidence="6">
    <location>
        <begin position="400"/>
        <end position="427"/>
    </location>
</feature>
<evidence type="ECO:0000256" key="6">
    <source>
        <dbReference type="SAM" id="Phobius"/>
    </source>
</evidence>
<reference evidence="9" key="1">
    <citation type="journal article" date="2015" name="BMC Genomics">
        <title>Genomic and transcriptomic analysis of the endophytic fungus Pestalotiopsis fici reveals its lifestyle and high potential for synthesis of natural products.</title>
        <authorList>
            <person name="Wang X."/>
            <person name="Zhang X."/>
            <person name="Liu L."/>
            <person name="Xiang M."/>
            <person name="Wang W."/>
            <person name="Sun X."/>
            <person name="Che Y."/>
            <person name="Guo L."/>
            <person name="Liu G."/>
            <person name="Guo L."/>
            <person name="Wang C."/>
            <person name="Yin W.B."/>
            <person name="Stadler M."/>
            <person name="Zhang X."/>
            <person name="Liu X."/>
        </authorList>
    </citation>
    <scope>NUCLEOTIDE SEQUENCE [LARGE SCALE GENOMIC DNA]</scope>
    <source>
        <strain evidence="9">W106-1 / CGMCC3.15140</strain>
    </source>
</reference>
<keyword evidence="3 6" id="KW-1133">Transmembrane helix</keyword>
<evidence type="ECO:0000256" key="2">
    <source>
        <dbReference type="ARBA" id="ARBA00022692"/>
    </source>
</evidence>
<keyword evidence="2 6" id="KW-0812">Transmembrane</keyword>
<dbReference type="PANTHER" id="PTHR23502">
    <property type="entry name" value="MAJOR FACILITATOR SUPERFAMILY"/>
    <property type="match status" value="1"/>
</dbReference>
<feature type="transmembrane region" description="Helical" evidence="6">
    <location>
        <begin position="375"/>
        <end position="394"/>
    </location>
</feature>
<feature type="domain" description="Major facilitator superfamily (MFS) profile" evidence="7">
    <location>
        <begin position="62"/>
        <end position="460"/>
    </location>
</feature>
<dbReference type="PANTHER" id="PTHR23502:SF60">
    <property type="entry name" value="MAJOR FACILITATOR SUPERFAMILY (MFS) PROFILE DOMAIN-CONTAINING PROTEIN-RELATED"/>
    <property type="match status" value="1"/>
</dbReference>
<feature type="transmembrane region" description="Helical" evidence="6">
    <location>
        <begin position="190"/>
        <end position="215"/>
    </location>
</feature>
<protein>
    <recommendedName>
        <fullName evidence="7">Major facilitator superfamily (MFS) profile domain-containing protein</fullName>
    </recommendedName>
</protein>
<dbReference type="GO" id="GO:0016020">
    <property type="term" value="C:membrane"/>
    <property type="evidence" value="ECO:0007669"/>
    <property type="project" value="UniProtKB-SubCell"/>
</dbReference>
<proteinExistence type="predicted"/>
<dbReference type="eggNOG" id="KOG0255">
    <property type="taxonomic scope" value="Eukaryota"/>
</dbReference>
<dbReference type="HOGENOM" id="CLU_008455_1_3_1"/>
<name>W3WLL8_PESFW</name>
<feature type="transmembrane region" description="Helical" evidence="6">
    <location>
        <begin position="102"/>
        <end position="122"/>
    </location>
</feature>
<dbReference type="OrthoDB" id="6770063at2759"/>
<feature type="transmembrane region" description="Helical" evidence="6">
    <location>
        <begin position="158"/>
        <end position="178"/>
    </location>
</feature>
<dbReference type="Proteomes" id="UP000030651">
    <property type="component" value="Unassembled WGS sequence"/>
</dbReference>
<dbReference type="SUPFAM" id="SSF103473">
    <property type="entry name" value="MFS general substrate transporter"/>
    <property type="match status" value="1"/>
</dbReference>
<feature type="transmembrane region" description="Helical" evidence="6">
    <location>
        <begin position="134"/>
        <end position="152"/>
    </location>
</feature>
<evidence type="ECO:0000256" key="3">
    <source>
        <dbReference type="ARBA" id="ARBA00022989"/>
    </source>
</evidence>
<dbReference type="InterPro" id="IPR036259">
    <property type="entry name" value="MFS_trans_sf"/>
</dbReference>
<dbReference type="Pfam" id="PF07690">
    <property type="entry name" value="MFS_1"/>
    <property type="match status" value="1"/>
</dbReference>
<feature type="transmembrane region" description="Helical" evidence="6">
    <location>
        <begin position="434"/>
        <end position="457"/>
    </location>
</feature>
<keyword evidence="9" id="KW-1185">Reference proteome</keyword>
<dbReference type="KEGG" id="pfy:PFICI_13279"/>
<dbReference type="OMA" id="ICFMSPL"/>
<feature type="compositionally biased region" description="Basic and acidic residues" evidence="5">
    <location>
        <begin position="1"/>
        <end position="13"/>
    </location>
</feature>
<dbReference type="InterPro" id="IPR011701">
    <property type="entry name" value="MFS"/>
</dbReference>
<evidence type="ECO:0000256" key="1">
    <source>
        <dbReference type="ARBA" id="ARBA00004141"/>
    </source>
</evidence>
<dbReference type="AlphaFoldDB" id="W3WLL8"/>
<dbReference type="GeneID" id="19278292"/>
<feature type="transmembrane region" description="Helical" evidence="6">
    <location>
        <begin position="334"/>
        <end position="354"/>
    </location>
</feature>
<evidence type="ECO:0000259" key="7">
    <source>
        <dbReference type="PROSITE" id="PS50850"/>
    </source>
</evidence>
<evidence type="ECO:0000256" key="4">
    <source>
        <dbReference type="ARBA" id="ARBA00023136"/>
    </source>
</evidence>
<sequence>MVQDETRHPEITHRPGLAHGGIVPTVEGRDMLETNEHLITWQDEATDPGNPRNWPLARRAKALTAMSLFVFISVFSTSMIAPNLPAMAADLGIEQQQPARRQMVLSIFLLGFAFGPLIASPLSETYGRVRVVRSWNLLYIVFNTACGASRTAATITVLRFLSGLFASATLGIGGGTLGDMFRPAERGKGVAIYSWCSVLGPLFGVVAGGFIAKYLTWHWTFYLSSILSVVVQGLGCIFLEETYAPLLLRRRKWARIRETGDTRYHTDFDHLDHVGTRILHQNLIRPFKLLTTQPIIQALALYNAYLYGNIYIFYADFVSLWTDRYHESVQIAGLNYVSIAISGTIATLVYTISLDRIYRHLSTKHDGNGKPEFRIPIMAPGTVLLGLGLFWYGWSAEHTLRWIMPNLGCALFVAGAMVCTSSVNAYVVDTYGQFSASAIAAISILRCFAGFSFPLFAPQL</sequence>